<reference evidence="1 2" key="1">
    <citation type="journal article" date="2016" name="Genome Announc.">
        <title>Complete Genome Sequence of Methylobacterium populi P-1M, Isolated from Pink-Pigmented Household Biofilm.</title>
        <authorList>
            <person name="Morohoshi T."/>
            <person name="Ikeda T."/>
        </authorList>
    </citation>
    <scope>NUCLEOTIDE SEQUENCE [LARGE SCALE GENOMIC DNA]</scope>
    <source>
        <strain evidence="1 2">P-1M</strain>
    </source>
</reference>
<sequence length="79" mass="8702">MTNQIRAIRLKRGHVIPQGCAKLAACLTESLDTDVGASLTPRMRTLVADVREQWQFLDQSVVALDAEFVEQARTDGDAC</sequence>
<organism evidence="1 2">
    <name type="scientific">Methylorubrum populi</name>
    <dbReference type="NCBI Taxonomy" id="223967"/>
    <lineage>
        <taxon>Bacteria</taxon>
        <taxon>Pseudomonadati</taxon>
        <taxon>Pseudomonadota</taxon>
        <taxon>Alphaproteobacteria</taxon>
        <taxon>Hyphomicrobiales</taxon>
        <taxon>Methylobacteriaceae</taxon>
        <taxon>Methylorubrum</taxon>
    </lineage>
</organism>
<gene>
    <name evidence="1" type="ORF">MPPM_3999</name>
</gene>
<proteinExistence type="predicted"/>
<name>A0A160PI56_9HYPH</name>
<evidence type="ECO:0000313" key="1">
    <source>
        <dbReference type="EMBL" id="BAU92604.1"/>
    </source>
</evidence>
<evidence type="ECO:0000313" key="2">
    <source>
        <dbReference type="Proteomes" id="UP000218288"/>
    </source>
</evidence>
<dbReference type="EMBL" id="AP014809">
    <property type="protein sequence ID" value="BAU92604.1"/>
    <property type="molecule type" value="Genomic_DNA"/>
</dbReference>
<accession>A0A160PI56</accession>
<dbReference type="AlphaFoldDB" id="A0A160PI56"/>
<protein>
    <submittedName>
        <fullName evidence="1">Transposase IS116/IS110/IS902 family protein</fullName>
    </submittedName>
</protein>
<dbReference type="Proteomes" id="UP000218288">
    <property type="component" value="Chromosome"/>
</dbReference>